<gene>
    <name evidence="1" type="primary">PYROXD2</name>
</gene>
<reference evidence="1" key="4">
    <citation type="submission" date="2025-08" db="UniProtKB">
        <authorList>
            <consortium name="Ensembl"/>
        </authorList>
    </citation>
    <scope>IDENTIFICATION</scope>
</reference>
<evidence type="ECO:0000313" key="1">
    <source>
        <dbReference type="Ensembl" id="ENSP00000514135.1"/>
    </source>
</evidence>
<dbReference type="Ensembl" id="ENST00000494941.2">
    <property type="protein sequence ID" value="ENSP00000514135.1"/>
    <property type="gene ID" value="ENSG00000119943.13"/>
</dbReference>
<accession>A0A8V8TN71</accession>
<dbReference type="GeneTree" id="ENSGT00390000011684"/>
<dbReference type="AlphaFoldDB" id="A0A8V8TN71"/>
<sequence length="133" mass="14640">MAASGRGLCKAVAASPFPAWRRDNTEARGGLKPEYDAVVIGAGRHLGFRCWLCCVAWGKCLPSLGLDLPMENDRKTRGPQMHDCQLGLYRDNDGTESRRHSTCSFEGMPSFSYVLEQLRAGRYSTLTSPGKNV</sequence>
<dbReference type="OrthoDB" id="7777654at2759"/>
<reference evidence="1" key="5">
    <citation type="submission" date="2025-09" db="UniProtKB">
        <authorList>
            <consortium name="Ensembl"/>
        </authorList>
    </citation>
    <scope>IDENTIFICATION</scope>
</reference>
<evidence type="ECO:0000313" key="2">
    <source>
        <dbReference type="Proteomes" id="UP000005640"/>
    </source>
</evidence>
<dbReference type="Ensembl" id="ENST00000494941.2">
    <property type="protein sequence ID" value="ENSP00000514135.1"/>
    <property type="gene ID" value="ENSG00000119943.14"/>
</dbReference>
<reference evidence="1 2" key="3">
    <citation type="journal article" date="2004" name="Nature">
        <title>Finishing the euchromatic sequence of the human genome.</title>
        <authorList>
            <consortium name="International Human Genome Sequencing Consortium"/>
        </authorList>
    </citation>
    <scope>NUCLEOTIDE SEQUENCE [LARGE SCALE GENOMIC DNA]</scope>
</reference>
<organism evidence="1 2">
    <name type="scientific">Homo sapiens</name>
    <name type="common">Human</name>
    <dbReference type="NCBI Taxonomy" id="9606"/>
    <lineage>
        <taxon>Eukaryota</taxon>
        <taxon>Metazoa</taxon>
        <taxon>Chordata</taxon>
        <taxon>Craniata</taxon>
        <taxon>Vertebrata</taxon>
        <taxon>Euteleostomi</taxon>
        <taxon>Mammalia</taxon>
        <taxon>Eutheria</taxon>
        <taxon>Euarchontoglires</taxon>
        <taxon>Primates</taxon>
        <taxon>Haplorrhini</taxon>
        <taxon>Catarrhini</taxon>
        <taxon>Hominidae</taxon>
        <taxon>Homo</taxon>
    </lineage>
</organism>
<dbReference type="OpenTargets" id="ENSG00000119943"/>
<dbReference type="Proteomes" id="UP000005640">
    <property type="component" value="Chromosome 10"/>
</dbReference>
<dbReference type="EMBL" id="AL139243">
    <property type="status" value="NOT_ANNOTATED_CDS"/>
    <property type="molecule type" value="Genomic_DNA"/>
</dbReference>
<protein>
    <submittedName>
        <fullName evidence="1">Pyridine nucleotide-disulphide oxidoreductase domain 2</fullName>
    </submittedName>
</protein>
<dbReference type="HGNC" id="HGNC:23517">
    <property type="gene designation" value="PYROXD2"/>
</dbReference>
<reference evidence="1" key="2">
    <citation type="journal article" date="2004" name="Nature">
        <title>The DNA sequence and comparative analysis of human chromosome 10.</title>
        <authorList>
            <person name="Deloukas P."/>
            <person name="Earthrowl M.E."/>
            <person name="Grafham D.V."/>
            <person name="Rubenfield M."/>
            <person name="French L."/>
            <person name="Steward C.A."/>
            <person name="Sims S.K."/>
            <person name="Jones M.C."/>
            <person name="Searle S."/>
            <person name="Scott C."/>
            <person name="Howe K."/>
            <person name="Hunt S.E."/>
            <person name="Andrews T.D."/>
            <person name="Gilbert J.G."/>
            <person name="Swarbreck D."/>
            <person name="Ashurst J.L."/>
            <person name="Taylor A."/>
            <person name="Battles J."/>
            <person name="Bird C.P."/>
            <person name="Ainscough R."/>
            <person name="Almeida J.P."/>
            <person name="Ashwell R.I."/>
            <person name="Ambrose K.D."/>
            <person name="Babbage A.K."/>
            <person name="Bagguley C.L."/>
            <person name="Bailey J."/>
            <person name="Banerjee R."/>
            <person name="Bates K."/>
            <person name="Beasley H."/>
            <person name="Bray-Allen S."/>
            <person name="Brown A.J."/>
            <person name="Brown J.Y."/>
            <person name="Burford D.C."/>
            <person name="Burrill W."/>
            <person name="Burton J."/>
            <person name="Cahill P."/>
            <person name="Camire D."/>
            <person name="Carter N.P."/>
            <person name="Chapman J.C."/>
            <person name="Clark S.Y."/>
            <person name="Clarke G."/>
            <person name="Clee C.M."/>
            <person name="Clegg S."/>
            <person name="Corby N."/>
            <person name="Coulson A."/>
            <person name="Dhami P."/>
            <person name="Dutta I."/>
            <person name="Dunn M."/>
            <person name="Faulkner L."/>
            <person name="Frankish A."/>
            <person name="Frankland J.A."/>
            <person name="Garner P."/>
            <person name="Garnett J."/>
            <person name="Gribble S."/>
            <person name="Griffiths C."/>
            <person name="Grocock R."/>
            <person name="Gustafson E."/>
            <person name="Hammond S."/>
            <person name="Harley J.L."/>
            <person name="Hart E."/>
            <person name="Heath P.D."/>
            <person name="Ho T.P."/>
            <person name="Hopkins B."/>
            <person name="Horne J."/>
            <person name="Howden P.J."/>
            <person name="Huckle E."/>
            <person name="Hynds C."/>
            <person name="Johnson C."/>
            <person name="Johnson D."/>
            <person name="Kana A."/>
            <person name="Kay M."/>
            <person name="Kimberley A.M."/>
            <person name="Kershaw J.K."/>
            <person name="Kokkinaki M."/>
            <person name="Laird G.K."/>
            <person name="Lawlor S."/>
            <person name="Lee H.M."/>
            <person name="Leongamornlert D.A."/>
            <person name="Laird G."/>
            <person name="Lloyd C."/>
            <person name="Lloyd D.M."/>
            <person name="Loveland J."/>
            <person name="Lovell J."/>
            <person name="McLaren S."/>
            <person name="McLay K.E."/>
            <person name="McMurray A."/>
            <person name="Mashreghi-Mohammadi M."/>
            <person name="Matthews L."/>
            <person name="Milne S."/>
            <person name="Nickerson T."/>
            <person name="Nguyen M."/>
            <person name="Overton-Larty E."/>
            <person name="Palmer S.A."/>
            <person name="Pearce A.V."/>
            <person name="Peck A.I."/>
            <person name="Pelan S."/>
            <person name="Phillimore B."/>
            <person name="Porter K."/>
            <person name="Rice C.M."/>
            <person name="Rogosin A."/>
            <person name="Ross M.T."/>
            <person name="Sarafidou T."/>
            <person name="Sehra H.K."/>
            <person name="Shownkeen R."/>
            <person name="Skuce C.D."/>
            <person name="Smith M."/>
            <person name="Standring L."/>
            <person name="Sycamore N."/>
            <person name="Tester J."/>
            <person name="Thorpe A."/>
            <person name="Torcasso W."/>
            <person name="Tracey A."/>
            <person name="Tromans A."/>
            <person name="Tsolas J."/>
            <person name="Wall M."/>
            <person name="Walsh J."/>
            <person name="Wang H."/>
            <person name="Weinstock K."/>
            <person name="West A.P."/>
            <person name="Willey D.L."/>
            <person name="Whitehead S.L."/>
            <person name="Wilming L."/>
            <person name="Wray P.W."/>
            <person name="Young L."/>
            <person name="Chen Y."/>
            <person name="Lovering R.C."/>
            <person name="Moschonas N.K."/>
            <person name="Siebert R."/>
            <person name="Fechtel K."/>
            <person name="Bentley D."/>
            <person name="Durbin R."/>
            <person name="Hubbard T."/>
            <person name="Doucette-Stamm L."/>
            <person name="Beck S."/>
            <person name="Smith D.R."/>
            <person name="Rogers J."/>
        </authorList>
    </citation>
    <scope>NUCLEOTIDE SEQUENCE [LARGE SCALE GENOMIC DNA]</scope>
</reference>
<evidence type="ECO:0007829" key="4">
    <source>
        <dbReference type="ProteomicsDB" id="A0A8V8TN71"/>
    </source>
</evidence>
<keyword evidence="2" id="KW-1185">Reference proteome</keyword>
<keyword evidence="3 4" id="KW-1267">Proteomics identification</keyword>
<reference evidence="1 2" key="1">
    <citation type="journal article" date="2001" name="Nature">
        <title>Initial sequencing and analysis of the human genome.</title>
        <authorList>
            <consortium name="International Human Genome Sequencing Consortium"/>
            <person name="Lander E.S."/>
            <person name="Linton L.M."/>
            <person name="Birren B."/>
            <person name="Nusbaum C."/>
            <person name="Zody M.C."/>
            <person name="Baldwin J."/>
            <person name="Devon K."/>
            <person name="Dewar K."/>
            <person name="Doyle M."/>
            <person name="FitzHugh W."/>
            <person name="Funke R."/>
            <person name="Gage D."/>
            <person name="Harris K."/>
            <person name="Heaford A."/>
            <person name="Howland J."/>
            <person name="Kann L."/>
            <person name="Lehoczky J."/>
            <person name="LeVine R."/>
            <person name="McEwan P."/>
            <person name="McKernan K."/>
            <person name="Meldrim J."/>
            <person name="Mesirov J.P."/>
            <person name="Miranda C."/>
            <person name="Morris W."/>
            <person name="Naylor J."/>
            <person name="Raymond C."/>
            <person name="Rosetti M."/>
            <person name="Santos R."/>
            <person name="Sheridan A."/>
            <person name="Sougnez C."/>
            <person name="Stange-Thomann N."/>
            <person name="Stojanovic N."/>
            <person name="Subramanian A."/>
            <person name="Wyman D."/>
            <person name="Rogers J."/>
            <person name="Sulston J."/>
            <person name="Ainscough R."/>
            <person name="Beck S."/>
            <person name="Bentley D."/>
            <person name="Burton J."/>
            <person name="Clee C."/>
            <person name="Carter N."/>
            <person name="Coulson A."/>
            <person name="Deadman R."/>
            <person name="Deloukas P."/>
            <person name="Dunham A."/>
            <person name="Dunham I."/>
            <person name="Durbin R."/>
            <person name="French L."/>
            <person name="Grafham D."/>
            <person name="Gregory S."/>
            <person name="Hubbard T."/>
            <person name="Humphray S."/>
            <person name="Hunt A."/>
            <person name="Jones M."/>
            <person name="Lloyd C."/>
            <person name="McMurray A."/>
            <person name="Matthews L."/>
            <person name="Mercer S."/>
            <person name="Milne S."/>
            <person name="Mullikin J.C."/>
            <person name="Mungall A."/>
            <person name="Plumb R."/>
            <person name="Ross M."/>
            <person name="Shownkeen R."/>
            <person name="Sims S."/>
            <person name="Waterston R.H."/>
            <person name="Wilson R.K."/>
            <person name="Hillier L.W."/>
            <person name="McPherson J.D."/>
            <person name="Marra M.A."/>
            <person name="Mardis E.R."/>
            <person name="Fulton L.A."/>
            <person name="Chinwalla A.T."/>
            <person name="Pepin K.H."/>
            <person name="Gish W.R."/>
            <person name="Chissoe S.L."/>
            <person name="Wendl M.C."/>
            <person name="Delehaunty K.D."/>
            <person name="Miner T.L."/>
            <person name="Delehaunty A."/>
            <person name="Kramer J.B."/>
            <person name="Cook L.L."/>
            <person name="Fulton R.S."/>
            <person name="Johnson D.L."/>
            <person name="Minx P.J."/>
            <person name="Clifton S.W."/>
            <person name="Hawkins T."/>
            <person name="Branscomb E."/>
            <person name="Predki P."/>
            <person name="Richardson P."/>
            <person name="Wenning S."/>
            <person name="Slezak T."/>
            <person name="Doggett N."/>
            <person name="Cheng J.F."/>
            <person name="Olsen A."/>
            <person name="Lucas S."/>
            <person name="Elkin C."/>
            <person name="Uberbacher E."/>
            <person name="Frazier M."/>
            <person name="Gibbs R.A."/>
            <person name="Muzny D.M."/>
            <person name="Scherer S.E."/>
            <person name="Bouck J.B."/>
            <person name="Sodergren E.J."/>
            <person name="Worley K.C."/>
            <person name="Rives C.M."/>
            <person name="Gorrell J.H."/>
            <person name="Metzker M.L."/>
            <person name="Naylor S.L."/>
            <person name="Kucherlapati R.S."/>
            <person name="Nelson D.L."/>
            <person name="Weinstock G.M."/>
            <person name="Sakaki Y."/>
            <person name="Fujiyama A."/>
            <person name="Hattori M."/>
            <person name="Yada T."/>
            <person name="Toyoda A."/>
            <person name="Itoh T."/>
            <person name="Kawagoe C."/>
            <person name="Watanabe H."/>
            <person name="Totoki Y."/>
            <person name="Taylor T."/>
            <person name="Weissenbach J."/>
            <person name="Heilig R."/>
            <person name="Saurin W."/>
            <person name="Artiguenave F."/>
            <person name="Brottier P."/>
            <person name="Bruls T."/>
            <person name="Pelletier E."/>
            <person name="Robert C."/>
            <person name="Wincker P."/>
            <person name="Smith D.R."/>
            <person name="Doucette-Stamm L."/>
            <person name="Rubenfield M."/>
            <person name="Weinstock K."/>
            <person name="Lee H.M."/>
            <person name="Dubois J."/>
            <person name="Rosenthal A."/>
            <person name="Platzer M."/>
            <person name="Nyakatura G."/>
            <person name="Taudien S."/>
            <person name="Rump A."/>
            <person name="Yang H."/>
            <person name="Yu J."/>
            <person name="Wang J."/>
            <person name="Huang G."/>
            <person name="Gu J."/>
            <person name="Hood L."/>
            <person name="Rowen L."/>
            <person name="Madan A."/>
            <person name="Qin S."/>
            <person name="Davis R.W."/>
            <person name="Federspiel N.A."/>
            <person name="Abola A.P."/>
            <person name="Proctor M.J."/>
            <person name="Myers R.M."/>
            <person name="Schmutz J."/>
            <person name="Dickson M."/>
            <person name="Grimwood J."/>
            <person name="Cox D.R."/>
            <person name="Olson M.V."/>
            <person name="Kaul R."/>
            <person name="Raymond C."/>
            <person name="Shimizu N."/>
            <person name="Kawasaki K."/>
            <person name="Minoshima S."/>
            <person name="Evans G.A."/>
            <person name="Athanasiou M."/>
            <person name="Schultz R."/>
            <person name="Roe B.A."/>
            <person name="Chen F."/>
            <person name="Pan H."/>
            <person name="Ramser J."/>
            <person name="Lehrach H."/>
            <person name="Reinhardt R."/>
            <person name="McCombie W.R."/>
            <person name="de la Bastide M."/>
            <person name="Dedhia N."/>
            <person name="Blocker H."/>
            <person name="Hornischer K."/>
            <person name="Nordsiek G."/>
            <person name="Agarwala R."/>
            <person name="Aravind L."/>
            <person name="Bailey J.A."/>
            <person name="Bateman A."/>
            <person name="Batzoglou S."/>
            <person name="Birney E."/>
            <person name="Bork P."/>
            <person name="Brown D.G."/>
            <person name="Burge C.B."/>
            <person name="Cerutti L."/>
            <person name="Chen H.C."/>
            <person name="Church D."/>
            <person name="Clamp M."/>
            <person name="Copley R.R."/>
            <person name="Doerks T."/>
            <person name="Eddy S.R."/>
            <person name="Eichler E.E."/>
            <person name="Furey T.S."/>
            <person name="Galagan J."/>
            <person name="Gilbert J.G."/>
            <person name="Harmon C."/>
            <person name="Hayashizaki Y."/>
            <person name="Haussler D."/>
            <person name="Hermjakob H."/>
            <person name="Hokamp K."/>
            <person name="Jang W."/>
            <person name="Johnson L.S."/>
            <person name="Jones T.A."/>
            <person name="Kasif S."/>
            <person name="Kaspryzk A."/>
            <person name="Kennedy S."/>
            <person name="Kent W.J."/>
            <person name="Kitts P."/>
            <person name="Koonin E.V."/>
            <person name="Korf I."/>
            <person name="Kulp D."/>
            <person name="Lancet D."/>
            <person name="Lowe T.M."/>
            <person name="McLysaght A."/>
            <person name="Mikkelsen T."/>
            <person name="Moran J.V."/>
            <person name="Mulder N."/>
            <person name="Pollara V.J."/>
            <person name="Ponting C.P."/>
            <person name="Schuler G."/>
            <person name="Schultz J."/>
            <person name="Slater G."/>
            <person name="Smit A.F."/>
            <person name="Stupka E."/>
            <person name="Szustakowski J."/>
            <person name="Thierry-Mieg D."/>
            <person name="Thierry-Mieg J."/>
            <person name="Wagner L."/>
            <person name="Wallis J."/>
            <person name="Wheeler R."/>
            <person name="Williams A."/>
            <person name="Wolf Y.I."/>
            <person name="Wolfe K.H."/>
            <person name="Yang S.P."/>
            <person name="Yeh R.F."/>
            <person name="Collins F."/>
            <person name="Guyer M.S."/>
            <person name="Peterson J."/>
            <person name="Felsenfeld A."/>
            <person name="Wetterstrand K.A."/>
            <person name="Patrinos A."/>
            <person name="Morgan M.J."/>
            <person name="de Jong P."/>
            <person name="Catanese J.J."/>
            <person name="Osoegawa K."/>
            <person name="Shizuya H."/>
            <person name="Choi S."/>
            <person name="Chen Y.J."/>
        </authorList>
    </citation>
    <scope>NUCLEOTIDE SEQUENCE [LARGE SCALE GENOMIC DNA]</scope>
</reference>
<proteinExistence type="evidence at protein level"/>
<name>A0A8V8TN71_HUMAN</name>
<evidence type="ECO:0007829" key="3">
    <source>
        <dbReference type="PeptideAtlas" id="A0A8V8TN71"/>
    </source>
</evidence>